<evidence type="ECO:0000313" key="2">
    <source>
        <dbReference type="EMBL" id="GAY73531.1"/>
    </source>
</evidence>
<feature type="transmembrane region" description="Helical" evidence="1">
    <location>
        <begin position="386"/>
        <end position="403"/>
    </location>
</feature>
<keyword evidence="1" id="KW-1133">Transmembrane helix</keyword>
<evidence type="ECO:0000256" key="1">
    <source>
        <dbReference type="SAM" id="Phobius"/>
    </source>
</evidence>
<dbReference type="OrthoDB" id="9815466at2"/>
<dbReference type="EMBL" id="BEXA01000003">
    <property type="protein sequence ID" value="GAY73531.1"/>
    <property type="molecule type" value="Genomic_DNA"/>
</dbReference>
<dbReference type="RefSeq" id="WP_125008476.1">
    <property type="nucleotide sequence ID" value="NZ_BEXA01000003.1"/>
</dbReference>
<feature type="transmembrane region" description="Helical" evidence="1">
    <location>
        <begin position="194"/>
        <end position="216"/>
    </location>
</feature>
<name>A0A401FMS2_9LACO</name>
<dbReference type="Proteomes" id="UP000286974">
    <property type="component" value="Unassembled WGS sequence"/>
</dbReference>
<feature type="transmembrane region" description="Helical" evidence="1">
    <location>
        <begin position="415"/>
        <end position="434"/>
    </location>
</feature>
<feature type="transmembrane region" description="Helical" evidence="1">
    <location>
        <begin position="1003"/>
        <end position="1022"/>
    </location>
</feature>
<feature type="transmembrane region" description="Helical" evidence="1">
    <location>
        <begin position="14"/>
        <end position="33"/>
    </location>
</feature>
<sequence length="1030" mass="115235">MKKPTSVTSNHKSLIYLFYTLIFLVICGLTYSLPWLSGKSLIWNIDGIAQHFPILAQFQGILQGTVHQSLAGWSWNLGAGGDQLTTFAYYVVGDPFSYLIALFPASKLELGFQLLVLLRLFCVGLAFLTWANRFSFSNHSKLIGTLVYTFSGYNFYVSMHHPFFLLPMIIFPLLATGIEIMLKQRNWIPFAISIGLALISNFYFAYILSIGALIYLITRSIQLKAESNRQRFDWLIIYRTGQAFISGLLLSGVVLVPTLVSVFQSSRSMHEGQFANGLLLYPLSYYLSIPNQLITTTTVKSFWLVVNVSGIVFLAIIYILVHFKTYKYLATVLSAIGIGMLLPQVSAIFNALSTPSNRWLLLAVLPLSLATMIFIDQIAELTNHDLLWLICSTVGLIIIVWITRGFTLKLPANDLLNYGCLLLLLLILVTAKATSLTPTKLVTATTGIILISLINGGQGWLSPNNSVNTTGEVATGAATKWLHNYYDGAEKSVKTDNSFYRTTTARNYYPHPTAGNNIPGFLGTHDLNSYYSIQNGHLYQFNQALGNAQSVANGPVGQGDNRTTLLNLLGVKYLFAKTDILNHPQSLPYGFSLMKNHQGKPLEFHNRVVHGLSNDSGTVILKSNFALPLAYLQEQTISKTSYDRLDPIQKEQSLLQGVQVNRPVTGIKNIKPSITIKNVKYSTKLYTQHIINSASKTVRYRLKHSPNANERQMATKKMTRANLIQAAKANNVHPRSKRLQSIIQQNNRIIDLNQYHNQSGLHLMTSDAQGRQLSYQLKIDQPQQFKNCELYLVINGVNITPDTIHDQLNKLTNRATISGQPVSRLQKLDQFRNAIRYPDLGAYTLSAQTKSSFNFYRQLPTSNLSDYSKRQNIVLNLGYSAKSRGGVVIRFTEVNALHLKKVKLVAVPFNTNKYQQHITKLQQQGLQQLSVKNDRITGLTNNSNQKAILTTSIPYSSGWQLKIDGKKTPTHLVNQGFIGATIPKGRHQIIINYVTPGLKIGQLLSIVGIIWLVGFTIIRFIYKPKNEIQS</sequence>
<keyword evidence="1" id="KW-0812">Transmembrane</keyword>
<gene>
    <name evidence="2" type="ORF">NBRC111893_1677</name>
</gene>
<dbReference type="PANTHER" id="PTHR38454:SF1">
    <property type="entry name" value="INTEGRAL MEMBRANE PROTEIN"/>
    <property type="match status" value="1"/>
</dbReference>
<feature type="transmembrane region" description="Helical" evidence="1">
    <location>
        <begin position="110"/>
        <end position="130"/>
    </location>
</feature>
<protein>
    <submittedName>
        <fullName evidence="2">Uncharacterized protein</fullName>
    </submittedName>
</protein>
<dbReference type="AlphaFoldDB" id="A0A401FMS2"/>
<feature type="transmembrane region" description="Helical" evidence="1">
    <location>
        <begin position="236"/>
        <end position="260"/>
    </location>
</feature>
<feature type="transmembrane region" description="Helical" evidence="1">
    <location>
        <begin position="272"/>
        <end position="289"/>
    </location>
</feature>
<feature type="transmembrane region" description="Helical" evidence="1">
    <location>
        <begin position="301"/>
        <end position="321"/>
    </location>
</feature>
<feature type="transmembrane region" description="Helical" evidence="1">
    <location>
        <begin position="328"/>
        <end position="353"/>
    </location>
</feature>
<dbReference type="InterPro" id="IPR018580">
    <property type="entry name" value="Uncharacterised_YfhO"/>
</dbReference>
<reference evidence="2 3" key="1">
    <citation type="submission" date="2017-11" db="EMBL/GenBank/DDBJ databases">
        <title>Draft Genome Sequence of Lactobacillus curieae NBRC 111893 isolated from Koso, a Japanese sugar-Vegetable Fermented Beverage.</title>
        <authorList>
            <person name="Chiou T.Y."/>
            <person name="Oshima K."/>
            <person name="Suda W."/>
            <person name="Hattori M."/>
            <person name="Takahashi T."/>
        </authorList>
    </citation>
    <scope>NUCLEOTIDE SEQUENCE [LARGE SCALE GENOMIC DNA]</scope>
    <source>
        <strain evidence="2 3">NBRC111893</strain>
    </source>
</reference>
<dbReference type="Pfam" id="PF09586">
    <property type="entry name" value="YfhO"/>
    <property type="match status" value="2"/>
</dbReference>
<dbReference type="PANTHER" id="PTHR38454">
    <property type="entry name" value="INTEGRAL MEMBRANE PROTEIN-RELATED"/>
    <property type="match status" value="1"/>
</dbReference>
<feature type="transmembrane region" description="Helical" evidence="1">
    <location>
        <begin position="164"/>
        <end position="182"/>
    </location>
</feature>
<feature type="transmembrane region" description="Helical" evidence="1">
    <location>
        <begin position="142"/>
        <end position="158"/>
    </location>
</feature>
<organism evidence="2 3">
    <name type="scientific">Lentilactobacillus kosonis</name>
    <dbReference type="NCBI Taxonomy" id="2810561"/>
    <lineage>
        <taxon>Bacteria</taxon>
        <taxon>Bacillati</taxon>
        <taxon>Bacillota</taxon>
        <taxon>Bacilli</taxon>
        <taxon>Lactobacillales</taxon>
        <taxon>Lactobacillaceae</taxon>
        <taxon>Lentilactobacillus</taxon>
    </lineage>
</organism>
<feature type="transmembrane region" description="Helical" evidence="1">
    <location>
        <begin position="359"/>
        <end position="379"/>
    </location>
</feature>
<keyword evidence="3" id="KW-1185">Reference proteome</keyword>
<evidence type="ECO:0000313" key="3">
    <source>
        <dbReference type="Proteomes" id="UP000286974"/>
    </source>
</evidence>
<accession>A0A401FMS2</accession>
<proteinExistence type="predicted"/>
<keyword evidence="1" id="KW-0472">Membrane</keyword>
<comment type="caution">
    <text evidence="2">The sequence shown here is derived from an EMBL/GenBank/DDBJ whole genome shotgun (WGS) entry which is preliminary data.</text>
</comment>